<evidence type="ECO:0000256" key="1">
    <source>
        <dbReference type="SAM" id="SignalP"/>
    </source>
</evidence>
<evidence type="ECO:0000313" key="2">
    <source>
        <dbReference type="EMBL" id="KMS58708.1"/>
    </source>
</evidence>
<dbReference type="Proteomes" id="UP000052232">
    <property type="component" value="Unassembled WGS sequence"/>
</dbReference>
<feature type="chain" id="PRO_5005292229" evidence="1">
    <location>
        <begin position="22"/>
        <end position="467"/>
    </location>
</feature>
<dbReference type="STRING" id="1420583.V473_03115"/>
<gene>
    <name evidence="2" type="ORF">V473_03115</name>
</gene>
<dbReference type="PATRIC" id="fig|1420583.3.peg.627"/>
<dbReference type="Pfam" id="PF15892">
    <property type="entry name" value="BNR_4"/>
    <property type="match status" value="1"/>
</dbReference>
<sequence length="467" mass="49939">MIASLPLALASLISAAPFSLAATGAPQDRAQTCRVAASEPARAGLHIVRIGEAWSGVRVRYPALRRNGKYYFAYFDAARQLAIAEYAPAQRKICVNRIASRFGGWDSHNGIFMAFDPQGYLHVAGNMHASPLVYARAPRPDSAQGIALAPMIGRDEARVTYPRFQKNADGQLMFLYRSGGSGNGAWVANRLQNGRWSRLSGGALFAARDRDGPVSAYPTNPVQDANGRFHVAIVWRRTPDTATNFRVSYVSTTDFQTWRQASGKVVRGPITPDNGGSVDDAGVDHGLGTSASLSLDGRGQPVIAYTKYDEAGANAVYVARPSARGWSIKRLASGKTRVAVQGRGTRQRADVTSIANLDPGKGTVTVTFPKSKAQILRFAPPSGPMRQAADGADRPTRIAAALPLPRGLLRPTLRKVAVIDAASGKPTTGVVQYFAQDSNRDRAPACDAKAPMACKPPASPIYLVLPD</sequence>
<feature type="signal peptide" evidence="1">
    <location>
        <begin position="1"/>
        <end position="21"/>
    </location>
</feature>
<evidence type="ECO:0000313" key="3">
    <source>
        <dbReference type="Proteomes" id="UP000052232"/>
    </source>
</evidence>
<dbReference type="AlphaFoldDB" id="A0A0J7Y5P3"/>
<comment type="caution">
    <text evidence="2">The sequence shown here is derived from an EMBL/GenBank/DDBJ whole genome shotgun (WGS) entry which is preliminary data.</text>
</comment>
<protein>
    <submittedName>
        <fullName evidence="2">Uncharacterized protein</fullName>
    </submittedName>
</protein>
<name>A0A0J7Y5P3_9SPHN</name>
<keyword evidence="1" id="KW-0732">Signal</keyword>
<reference evidence="2 3" key="1">
    <citation type="journal article" date="2015" name="G3 (Bethesda)">
        <title>Insights into Ongoing Evolution of the Hexachlorocyclohexane Catabolic Pathway from Comparative Genomics of Ten Sphingomonadaceae Strains.</title>
        <authorList>
            <person name="Pearce S.L."/>
            <person name="Oakeshott J.G."/>
            <person name="Pandey G."/>
        </authorList>
    </citation>
    <scope>NUCLEOTIDE SEQUENCE [LARGE SCALE GENOMIC DNA]</scope>
    <source>
        <strain evidence="2 3">LL01</strain>
    </source>
</reference>
<proteinExistence type="predicted"/>
<organism evidence="2 3">
    <name type="scientific">Sphingobium cupriresistens LL01</name>
    <dbReference type="NCBI Taxonomy" id="1420583"/>
    <lineage>
        <taxon>Bacteria</taxon>
        <taxon>Pseudomonadati</taxon>
        <taxon>Pseudomonadota</taxon>
        <taxon>Alphaproteobacteria</taxon>
        <taxon>Sphingomonadales</taxon>
        <taxon>Sphingomonadaceae</taxon>
        <taxon>Sphingobium</taxon>
    </lineage>
</organism>
<keyword evidence="3" id="KW-1185">Reference proteome</keyword>
<dbReference type="EMBL" id="JACT01000001">
    <property type="protein sequence ID" value="KMS58708.1"/>
    <property type="molecule type" value="Genomic_DNA"/>
</dbReference>
<accession>A0A0J7Y5P3</accession>